<protein>
    <recommendedName>
        <fullName evidence="10">3-ketoacyl-CoA synthase</fullName>
        <ecNumber evidence="10">2.3.1.-</ecNumber>
    </recommendedName>
</protein>
<dbReference type="PIRSF" id="PIRSF036417">
    <property type="entry name" value="3-ktacl-CoA_syn"/>
    <property type="match status" value="1"/>
</dbReference>
<dbReference type="Pfam" id="PF08392">
    <property type="entry name" value="FAE1_CUT1_RppA"/>
    <property type="match status" value="1"/>
</dbReference>
<dbReference type="Proteomes" id="UP000197138">
    <property type="component" value="Unassembled WGS sequence"/>
</dbReference>
<dbReference type="AlphaFoldDB" id="A0A218XGM7"/>
<dbReference type="Proteomes" id="UP000233551">
    <property type="component" value="Unassembled WGS sequence"/>
</dbReference>
<evidence type="ECO:0000313" key="17">
    <source>
        <dbReference type="Proteomes" id="UP000233551"/>
    </source>
</evidence>
<feature type="domain" description="FAE" evidence="12">
    <location>
        <begin position="117"/>
        <end position="404"/>
    </location>
</feature>
<reference evidence="16" key="1">
    <citation type="journal article" date="2017" name="Plant J.">
        <title>The pomegranate (Punica granatum L.) genome and the genomics of punicalagin biosynthesis.</title>
        <authorList>
            <person name="Qin G."/>
            <person name="Xu C."/>
            <person name="Ming R."/>
            <person name="Tang H."/>
            <person name="Guyot R."/>
            <person name="Kramer E.M."/>
            <person name="Hu Y."/>
            <person name="Yi X."/>
            <person name="Qi Y."/>
            <person name="Xu X."/>
            <person name="Gao Z."/>
            <person name="Pan H."/>
            <person name="Jian J."/>
            <person name="Tian Y."/>
            <person name="Yue Z."/>
            <person name="Xu Y."/>
        </authorList>
    </citation>
    <scope>NUCLEOTIDE SEQUENCE [LARGE SCALE GENOMIC DNA]</scope>
    <source>
        <strain evidence="16">cv. Dabenzi</strain>
    </source>
</reference>
<evidence type="ECO:0000256" key="8">
    <source>
        <dbReference type="ARBA" id="ARBA00023315"/>
    </source>
</evidence>
<name>A0A218XGM7_PUNGR</name>
<dbReference type="EMBL" id="PGOL01000132">
    <property type="protein sequence ID" value="PKI76011.1"/>
    <property type="molecule type" value="Genomic_DNA"/>
</dbReference>
<accession>A0A218XGM7</accession>
<dbReference type="UniPathway" id="UPA00094"/>
<dbReference type="PANTHER" id="PTHR31561">
    <property type="entry name" value="3-KETOACYL-COA SYNTHASE"/>
    <property type="match status" value="1"/>
</dbReference>
<dbReference type="Pfam" id="PF08541">
    <property type="entry name" value="ACP_syn_III_C"/>
    <property type="match status" value="1"/>
</dbReference>
<dbReference type="EC" id="2.3.1.-" evidence="10"/>
<feature type="transmembrane region" description="Helical" evidence="11">
    <location>
        <begin position="58"/>
        <end position="78"/>
    </location>
</feature>
<reference evidence="15 17" key="3">
    <citation type="submission" date="2017-11" db="EMBL/GenBank/DDBJ databases">
        <title>De-novo sequencing of pomegranate (Punica granatum L.) genome.</title>
        <authorList>
            <person name="Akparov Z."/>
            <person name="Amiraslanov A."/>
            <person name="Hajiyeva S."/>
            <person name="Abbasov M."/>
            <person name="Kaur K."/>
            <person name="Hamwieh A."/>
            <person name="Solovyev V."/>
            <person name="Salamov A."/>
            <person name="Braich B."/>
            <person name="Kosarev P."/>
            <person name="Mahmoud A."/>
            <person name="Hajiyev E."/>
            <person name="Babayeva S."/>
            <person name="Izzatullayeva V."/>
            <person name="Mammadov A."/>
            <person name="Mammadov A."/>
            <person name="Sharifova S."/>
            <person name="Ojaghi J."/>
            <person name="Eynullazada K."/>
            <person name="Bayramov B."/>
            <person name="Abdulazimova A."/>
            <person name="Shahmuradov I."/>
        </authorList>
    </citation>
    <scope>NUCLEOTIDE SEQUENCE [LARGE SCALE GENOMIC DNA]</scope>
    <source>
        <strain evidence="15">AG2017</strain>
        <strain evidence="17">cv. AG2017</strain>
        <tissue evidence="15">Leaf</tissue>
    </source>
</reference>
<reference evidence="14" key="2">
    <citation type="submission" date="2017-06" db="EMBL/GenBank/DDBJ databases">
        <title>The pomegranate genome and the genomics of punicalagin biosynthesis.</title>
        <authorList>
            <person name="Xu C."/>
        </authorList>
    </citation>
    <scope>NUCLEOTIDE SEQUENCE [LARGE SCALE GENOMIC DNA]</scope>
    <source>
        <tissue evidence="14">Fresh leaf</tissue>
    </source>
</reference>
<gene>
    <name evidence="14" type="ORF">CDL15_Pgr009330</name>
    <name evidence="15" type="ORF">CRG98_003561</name>
</gene>
<keyword evidence="6 11" id="KW-1133">Transmembrane helix</keyword>
<dbReference type="GeneID" id="116187340"/>
<keyword evidence="7 11" id="KW-0472">Membrane</keyword>
<dbReference type="GO" id="GO:0016020">
    <property type="term" value="C:membrane"/>
    <property type="evidence" value="ECO:0007669"/>
    <property type="project" value="UniProtKB-SubCell"/>
</dbReference>
<dbReference type="CDD" id="cd00831">
    <property type="entry name" value="CHS_like"/>
    <property type="match status" value="1"/>
</dbReference>
<evidence type="ECO:0000313" key="14">
    <source>
        <dbReference type="EMBL" id="OWM84083.1"/>
    </source>
</evidence>
<evidence type="ECO:0000256" key="9">
    <source>
        <dbReference type="ARBA" id="ARBA00047375"/>
    </source>
</evidence>
<keyword evidence="5 11" id="KW-0812">Transmembrane</keyword>
<dbReference type="OrthoDB" id="329835at2759"/>
<evidence type="ECO:0000256" key="4">
    <source>
        <dbReference type="ARBA" id="ARBA00022679"/>
    </source>
</evidence>
<evidence type="ECO:0000313" key="16">
    <source>
        <dbReference type="Proteomes" id="UP000197138"/>
    </source>
</evidence>
<feature type="transmembrane region" description="Helical" evidence="11">
    <location>
        <begin position="98"/>
        <end position="118"/>
    </location>
</feature>
<dbReference type="STRING" id="22663.A0A218XGM7"/>
<evidence type="ECO:0000256" key="10">
    <source>
        <dbReference type="PIRNR" id="PIRNR036417"/>
    </source>
</evidence>
<feature type="domain" description="Beta-ketoacyl-[acyl-carrier-protein] synthase III C-terminal" evidence="13">
    <location>
        <begin position="428"/>
        <end position="508"/>
    </location>
</feature>
<dbReference type="FunFam" id="3.40.47.10:FF:000028">
    <property type="entry name" value="3-ketoacyl-CoA synthase"/>
    <property type="match status" value="1"/>
</dbReference>
<evidence type="ECO:0000313" key="15">
    <source>
        <dbReference type="EMBL" id="PKI76011.1"/>
    </source>
</evidence>
<dbReference type="Gene3D" id="3.40.47.10">
    <property type="match status" value="1"/>
</dbReference>
<comment type="similarity">
    <text evidence="3 10">Belongs to the thiolase-like superfamily. Chalcone/stilbene synthases family.</text>
</comment>
<keyword evidence="17" id="KW-1185">Reference proteome</keyword>
<keyword evidence="8 10" id="KW-0012">Acyltransferase</keyword>
<evidence type="ECO:0000256" key="5">
    <source>
        <dbReference type="ARBA" id="ARBA00022692"/>
    </source>
</evidence>
<dbReference type="InterPro" id="IPR013601">
    <property type="entry name" value="FAE1_typ3_polyketide_synth"/>
</dbReference>
<dbReference type="SUPFAM" id="SSF53901">
    <property type="entry name" value="Thiolase-like"/>
    <property type="match status" value="2"/>
</dbReference>
<evidence type="ECO:0000256" key="3">
    <source>
        <dbReference type="ARBA" id="ARBA00005531"/>
    </source>
</evidence>
<dbReference type="GO" id="GO:0006633">
    <property type="term" value="P:fatty acid biosynthetic process"/>
    <property type="evidence" value="ECO:0007669"/>
    <property type="project" value="UniProtKB-UniPathway"/>
</dbReference>
<keyword evidence="4 10" id="KW-0808">Transferase</keyword>
<comment type="catalytic activity">
    <reaction evidence="9">
        <text>a very-long-chain acyl-CoA + malonyl-CoA + H(+) = a very-long-chain 3-oxoacyl-CoA + CO2 + CoA</text>
        <dbReference type="Rhea" id="RHEA:32727"/>
        <dbReference type="ChEBI" id="CHEBI:15378"/>
        <dbReference type="ChEBI" id="CHEBI:16526"/>
        <dbReference type="ChEBI" id="CHEBI:57287"/>
        <dbReference type="ChEBI" id="CHEBI:57384"/>
        <dbReference type="ChEBI" id="CHEBI:90725"/>
        <dbReference type="ChEBI" id="CHEBI:90736"/>
        <dbReference type="EC" id="2.3.1.199"/>
    </reaction>
</comment>
<comment type="caution">
    <text evidence="14">The sequence shown here is derived from an EMBL/GenBank/DDBJ whole genome shotgun (WGS) entry which is preliminary data.</text>
</comment>
<evidence type="ECO:0000256" key="11">
    <source>
        <dbReference type="SAM" id="Phobius"/>
    </source>
</evidence>
<dbReference type="InterPro" id="IPR013747">
    <property type="entry name" value="ACP_syn_III_C"/>
</dbReference>
<evidence type="ECO:0000259" key="13">
    <source>
        <dbReference type="Pfam" id="PF08541"/>
    </source>
</evidence>
<dbReference type="GO" id="GO:0009922">
    <property type="term" value="F:fatty acid elongase activity"/>
    <property type="evidence" value="ECO:0007669"/>
    <property type="project" value="UniProtKB-EC"/>
</dbReference>
<evidence type="ECO:0000256" key="2">
    <source>
        <dbReference type="ARBA" id="ARBA00005194"/>
    </source>
</evidence>
<evidence type="ECO:0000256" key="7">
    <source>
        <dbReference type="ARBA" id="ARBA00023136"/>
    </source>
</evidence>
<evidence type="ECO:0000259" key="12">
    <source>
        <dbReference type="Pfam" id="PF08392"/>
    </source>
</evidence>
<comment type="subcellular location">
    <subcellularLocation>
        <location evidence="1">Membrane</location>
    </subcellularLocation>
</comment>
<evidence type="ECO:0000256" key="6">
    <source>
        <dbReference type="ARBA" id="ARBA00022989"/>
    </source>
</evidence>
<feature type="transmembrane region" description="Helical" evidence="11">
    <location>
        <begin position="251"/>
        <end position="271"/>
    </location>
</feature>
<dbReference type="InterPro" id="IPR012392">
    <property type="entry name" value="3-ktacl-CoA_syn"/>
</dbReference>
<comment type="pathway">
    <text evidence="2 10">Lipid metabolism; fatty acid biosynthesis.</text>
</comment>
<dbReference type="InterPro" id="IPR016039">
    <property type="entry name" value="Thiolase-like"/>
</dbReference>
<organism evidence="14 16">
    <name type="scientific">Punica granatum</name>
    <name type="common">Pomegranate</name>
    <dbReference type="NCBI Taxonomy" id="22663"/>
    <lineage>
        <taxon>Eukaryota</taxon>
        <taxon>Viridiplantae</taxon>
        <taxon>Streptophyta</taxon>
        <taxon>Embryophyta</taxon>
        <taxon>Tracheophyta</taxon>
        <taxon>Spermatophyta</taxon>
        <taxon>Magnoliopsida</taxon>
        <taxon>eudicotyledons</taxon>
        <taxon>Gunneridae</taxon>
        <taxon>Pentapetalae</taxon>
        <taxon>rosids</taxon>
        <taxon>malvids</taxon>
        <taxon>Myrtales</taxon>
        <taxon>Lythraceae</taxon>
        <taxon>Punica</taxon>
    </lineage>
</organism>
<sequence length="532" mass="60550">MAPSNEQHLLSTEIVNRGVEPSGPDAGSPAFSVRVRRRLPDFVHSGVNLKYVRLGYHYLINHGVYLATVPVLVLVFGAELGSLSRDELWRKLVEDARYDLATVISFFAVFVFTLSVYFMSRPRSIYLVDFACYRPNDDLKVSKEQFIEQMRKSGKYDDGTLEFQKRILQFSGMGDETYIPKPVLAGENCATMKEGRAEASAVMFGALDELFEKTRVRPKDVGVLVVNCSIFNPTPSLSAMIINHYKMRGNILSYNLGGMGCSAGIIAIDLARDMLQANPNNYAVVVSSEMVGYNWYQGKDRSMIIPNCFFRMGCSAVLLSNRRRDYRRAKYRLEHVVRTHKGADDRSFRCIYQEEDEQRFKGLRVSKDLVEIGGEALKTNITTLGPLVLPFSEQLFFLSTLFWRHFFVGGSDPAPKKPYIPDYKLAFEHFCIHAASKTVLDELQRNLELSDQNLEASRMALYRFGNTSSSSIWYELAYLEAKEQVRGGDRVWQIAFGSGFKCNSIVWRAIRRVCKPSRNPWLDCIDRYPVPV</sequence>
<proteinExistence type="inferred from homology"/>
<dbReference type="EMBL" id="MTKT01001802">
    <property type="protein sequence ID" value="OWM84083.1"/>
    <property type="molecule type" value="Genomic_DNA"/>
</dbReference>
<evidence type="ECO:0000256" key="1">
    <source>
        <dbReference type="ARBA" id="ARBA00004370"/>
    </source>
</evidence>